<dbReference type="InterPro" id="IPR000408">
    <property type="entry name" value="Reg_chr_condens"/>
</dbReference>
<dbReference type="Proteomes" id="UP000462931">
    <property type="component" value="Unassembled WGS sequence"/>
</dbReference>
<dbReference type="PANTHER" id="PTHR45982:SF1">
    <property type="entry name" value="REGULATOR OF CHROMOSOME CONDENSATION"/>
    <property type="match status" value="1"/>
</dbReference>
<feature type="signal peptide" evidence="1">
    <location>
        <begin position="1"/>
        <end position="20"/>
    </location>
</feature>
<feature type="domain" description="Secretion system C-terminal sorting" evidence="2">
    <location>
        <begin position="547"/>
        <end position="616"/>
    </location>
</feature>
<organism evidence="3 4">
    <name type="scientific">Pedobacter puniceum</name>
    <dbReference type="NCBI Taxonomy" id="2666136"/>
    <lineage>
        <taxon>Bacteria</taxon>
        <taxon>Pseudomonadati</taxon>
        <taxon>Bacteroidota</taxon>
        <taxon>Sphingobacteriia</taxon>
        <taxon>Sphingobacteriales</taxon>
        <taxon>Sphingobacteriaceae</taxon>
        <taxon>Pedobacter</taxon>
    </lineage>
</organism>
<evidence type="ECO:0000313" key="3">
    <source>
        <dbReference type="EMBL" id="MRX46896.1"/>
    </source>
</evidence>
<sequence>MKRNYLIALLLAAQFNNAYSQKLWSLTRSQASYASNNNNHFLVWGDNVEGQLGLGDCMVPTPVNTGTSQSSVLNHPFAAFSNISFAAVGETYGAVITQDGKLFVMGWNPSRQLGYLASEELSNTENKIRSQAFNVANCEPSRILHPAGTTGWKQVAVGERYMVAIASDNQLYSWGRNVYGTLGRLSPTPGSTTTDPAVTAIPNPIGVTSWKHIFSGYNHVLAIAQNDRLYAWGHNYAGQLGTGTSTNSPDGLLYEVPLPAGATGWKWANADGGQPNGGTDDLASEYLDFSLAITLEGKLYAWGGNEDQNDAITGKLGNTTVDRQLSPVEIPLPAGATSWVKVVAGGTHALGITNDGKLYSWGSGNAVGRGAGGPFAVGEVSMPTGVTAWLDVEAGLNHTLALGNNYKLYGFGSNAQSAIFNNANTPTNANAIITDLTPIPLAVNLFDFKAHAHHQREVQLSWLTKGEKDHAYFEIEHTNSIQAANWKFLKRIEGAGNSETAINYSYTHTNPIIGNNYYRLKQVDFDGHSNYSNIISIALNEAASIKLFPNPATTEINMTLNASKPIQQFEVYISDILGNIVYEEKGVKTLYDTSTYKINITNLKPGVYFIEIKYLDYHEKLKFIKD</sequence>
<comment type="caution">
    <text evidence="3">The sequence shown here is derived from an EMBL/GenBank/DDBJ whole genome shotgun (WGS) entry which is preliminary data.</text>
</comment>
<dbReference type="AlphaFoldDB" id="A0A7K0FLP1"/>
<dbReference type="InterPro" id="IPR009091">
    <property type="entry name" value="RCC1/BLIP-II"/>
</dbReference>
<dbReference type="Pfam" id="PF18962">
    <property type="entry name" value="Por_Secre_tail"/>
    <property type="match status" value="1"/>
</dbReference>
<name>A0A7K0FLP1_9SPHI</name>
<dbReference type="NCBIfam" id="TIGR04183">
    <property type="entry name" value="Por_Secre_tail"/>
    <property type="match status" value="1"/>
</dbReference>
<protein>
    <submittedName>
        <fullName evidence="3">T9SS type A sorting domain-containing protein</fullName>
    </submittedName>
</protein>
<dbReference type="RefSeq" id="WP_154286978.1">
    <property type="nucleotide sequence ID" value="NZ_WKJI01000002.1"/>
</dbReference>
<dbReference type="PANTHER" id="PTHR45982">
    <property type="entry name" value="REGULATOR OF CHROMOSOME CONDENSATION"/>
    <property type="match status" value="1"/>
</dbReference>
<keyword evidence="4" id="KW-1185">Reference proteome</keyword>
<keyword evidence="1" id="KW-0732">Signal</keyword>
<dbReference type="SUPFAM" id="SSF50985">
    <property type="entry name" value="RCC1/BLIP-II"/>
    <property type="match status" value="1"/>
</dbReference>
<dbReference type="GO" id="GO:0005737">
    <property type="term" value="C:cytoplasm"/>
    <property type="evidence" value="ECO:0007669"/>
    <property type="project" value="TreeGrafter"/>
</dbReference>
<dbReference type="InterPro" id="IPR051553">
    <property type="entry name" value="Ran_GTPase-activating"/>
</dbReference>
<dbReference type="Pfam" id="PF13540">
    <property type="entry name" value="RCC1_2"/>
    <property type="match status" value="3"/>
</dbReference>
<dbReference type="EMBL" id="WKJI01000002">
    <property type="protein sequence ID" value="MRX46896.1"/>
    <property type="molecule type" value="Genomic_DNA"/>
</dbReference>
<dbReference type="InterPro" id="IPR026444">
    <property type="entry name" value="Secre_tail"/>
</dbReference>
<dbReference type="PROSITE" id="PS50012">
    <property type="entry name" value="RCC1_3"/>
    <property type="match status" value="5"/>
</dbReference>
<reference evidence="3 4" key="1">
    <citation type="submission" date="2019-11" db="EMBL/GenBank/DDBJ databases">
        <authorList>
            <person name="Cheng Q."/>
            <person name="Yang Z."/>
        </authorList>
    </citation>
    <scope>NUCLEOTIDE SEQUENCE [LARGE SCALE GENOMIC DNA]</scope>
    <source>
        <strain evidence="3 4">HX-22-1</strain>
    </source>
</reference>
<dbReference type="PRINTS" id="PR00633">
    <property type="entry name" value="RCCNDNSATION"/>
</dbReference>
<evidence type="ECO:0000259" key="2">
    <source>
        <dbReference type="Pfam" id="PF18962"/>
    </source>
</evidence>
<dbReference type="Gene3D" id="2.130.10.30">
    <property type="entry name" value="Regulator of chromosome condensation 1/beta-lactamase-inhibitor protein II"/>
    <property type="match status" value="3"/>
</dbReference>
<accession>A0A7K0FLP1</accession>
<proteinExistence type="predicted"/>
<dbReference type="GO" id="GO:0005085">
    <property type="term" value="F:guanyl-nucleotide exchange factor activity"/>
    <property type="evidence" value="ECO:0007669"/>
    <property type="project" value="TreeGrafter"/>
</dbReference>
<gene>
    <name evidence="3" type="ORF">GJJ64_06850</name>
</gene>
<feature type="chain" id="PRO_5029745393" evidence="1">
    <location>
        <begin position="21"/>
        <end position="626"/>
    </location>
</feature>
<evidence type="ECO:0000313" key="4">
    <source>
        <dbReference type="Proteomes" id="UP000462931"/>
    </source>
</evidence>
<evidence type="ECO:0000256" key="1">
    <source>
        <dbReference type="SAM" id="SignalP"/>
    </source>
</evidence>